<name>A0ABT0LL16_9GAMM</name>
<proteinExistence type="predicted"/>
<dbReference type="InterPro" id="IPR011644">
    <property type="entry name" value="Heme_NO-bd"/>
</dbReference>
<organism evidence="2 3">
    <name type="scientific">Shewanella surugensis</name>
    <dbReference type="NCBI Taxonomy" id="212020"/>
    <lineage>
        <taxon>Bacteria</taxon>
        <taxon>Pseudomonadati</taxon>
        <taxon>Pseudomonadota</taxon>
        <taxon>Gammaproteobacteria</taxon>
        <taxon>Alteromonadales</taxon>
        <taxon>Shewanellaceae</taxon>
        <taxon>Shewanella</taxon>
    </lineage>
</organism>
<dbReference type="InterPro" id="IPR038158">
    <property type="entry name" value="H-NOX_domain_sf"/>
</dbReference>
<sequence>MTGIIFIEFINIVNINFGNDICHTMTKKAKDNAKFIKNRNYSHHRLLKLVNALSELTRISVEDLLELMGREVFLPFLTSLPIKIEDIDIDSTIDFVIYLETYIHGEAKKLYPKAKVPTIVIVFVSSNKLIMDYFSPRCMGHVCLGLLKGCAKYFNEDIVVKMLLMDESGAHVRFTLTKMKVD</sequence>
<dbReference type="InterPro" id="IPR024096">
    <property type="entry name" value="NO_sig/Golgi_transp_ligand-bd"/>
</dbReference>
<gene>
    <name evidence="2" type="ORF">L2764_26980</name>
</gene>
<protein>
    <submittedName>
        <fullName evidence="2">Heme NO-binding domain-containing protein</fullName>
    </submittedName>
</protein>
<dbReference type="RefSeq" id="WP_248943412.1">
    <property type="nucleotide sequence ID" value="NZ_JAKIKS010000286.1"/>
</dbReference>
<reference evidence="2 3" key="1">
    <citation type="submission" date="2022-01" db="EMBL/GenBank/DDBJ databases">
        <title>Whole genome-based taxonomy of the Shewanellaceae.</title>
        <authorList>
            <person name="Martin-Rodriguez A.J."/>
        </authorList>
    </citation>
    <scope>NUCLEOTIDE SEQUENCE [LARGE SCALE GENOMIC DNA]</scope>
    <source>
        <strain evidence="2 3">DSM 17177</strain>
    </source>
</reference>
<dbReference type="SUPFAM" id="SSF111126">
    <property type="entry name" value="Ligand-binding domain in the NO signalling and Golgi transport"/>
    <property type="match status" value="1"/>
</dbReference>
<evidence type="ECO:0000313" key="3">
    <source>
        <dbReference type="Proteomes" id="UP001203423"/>
    </source>
</evidence>
<dbReference type="EMBL" id="JAKIKS010000286">
    <property type="protein sequence ID" value="MCL1127992.1"/>
    <property type="molecule type" value="Genomic_DNA"/>
</dbReference>
<keyword evidence="3" id="KW-1185">Reference proteome</keyword>
<dbReference type="Proteomes" id="UP001203423">
    <property type="component" value="Unassembled WGS sequence"/>
</dbReference>
<dbReference type="Gene3D" id="3.90.1520.10">
    <property type="entry name" value="H-NOX domain"/>
    <property type="match status" value="1"/>
</dbReference>
<comment type="caution">
    <text evidence="2">The sequence shown here is derived from an EMBL/GenBank/DDBJ whole genome shotgun (WGS) entry which is preliminary data.</text>
</comment>
<evidence type="ECO:0000259" key="1">
    <source>
        <dbReference type="Pfam" id="PF07700"/>
    </source>
</evidence>
<dbReference type="Pfam" id="PF07700">
    <property type="entry name" value="HNOB"/>
    <property type="match status" value="1"/>
</dbReference>
<feature type="domain" description="Heme NO-binding" evidence="1">
    <location>
        <begin position="3"/>
        <end position="161"/>
    </location>
</feature>
<evidence type="ECO:0000313" key="2">
    <source>
        <dbReference type="EMBL" id="MCL1127992.1"/>
    </source>
</evidence>
<accession>A0ABT0LL16</accession>